<dbReference type="PANTHER" id="PTHR45496:SF1">
    <property type="entry name" value="CHAPERONE DNAJ-DOMAIN SUPERFAMILY PROTEIN"/>
    <property type="match status" value="1"/>
</dbReference>
<feature type="region of interest" description="Disordered" evidence="1">
    <location>
        <begin position="266"/>
        <end position="331"/>
    </location>
</feature>
<organism evidence="3 4">
    <name type="scientific">Kalanchoe fedtschenkoi</name>
    <name type="common">Lavender scallops</name>
    <name type="synonym">South American air plant</name>
    <dbReference type="NCBI Taxonomy" id="63787"/>
    <lineage>
        <taxon>Eukaryota</taxon>
        <taxon>Viridiplantae</taxon>
        <taxon>Streptophyta</taxon>
        <taxon>Embryophyta</taxon>
        <taxon>Tracheophyta</taxon>
        <taxon>Spermatophyta</taxon>
        <taxon>Magnoliopsida</taxon>
        <taxon>eudicotyledons</taxon>
        <taxon>Gunneridae</taxon>
        <taxon>Pentapetalae</taxon>
        <taxon>Saxifragales</taxon>
        <taxon>Crassulaceae</taxon>
        <taxon>Kalanchoe</taxon>
    </lineage>
</organism>
<feature type="compositionally biased region" description="Low complexity" evidence="1">
    <location>
        <begin position="301"/>
        <end position="319"/>
    </location>
</feature>
<feature type="compositionally biased region" description="Basic and acidic residues" evidence="1">
    <location>
        <begin position="166"/>
        <end position="179"/>
    </location>
</feature>
<dbReference type="InterPro" id="IPR036869">
    <property type="entry name" value="J_dom_sf"/>
</dbReference>
<dbReference type="OMA" id="KINGQHD"/>
<accession>A0A7N0UX34</accession>
<dbReference type="PROSITE" id="PS00636">
    <property type="entry name" value="DNAJ_1"/>
    <property type="match status" value="1"/>
</dbReference>
<dbReference type="InterPro" id="IPR001623">
    <property type="entry name" value="DnaJ_domain"/>
</dbReference>
<feature type="compositionally biased region" description="Polar residues" evidence="1">
    <location>
        <begin position="266"/>
        <end position="276"/>
    </location>
</feature>
<keyword evidence="4" id="KW-1185">Reference proteome</keyword>
<dbReference type="SMART" id="SM00271">
    <property type="entry name" value="DnaJ"/>
    <property type="match status" value="1"/>
</dbReference>
<evidence type="ECO:0000259" key="2">
    <source>
        <dbReference type="PROSITE" id="PS50076"/>
    </source>
</evidence>
<feature type="compositionally biased region" description="Basic residues" evidence="1">
    <location>
        <begin position="320"/>
        <end position="331"/>
    </location>
</feature>
<proteinExistence type="predicted"/>
<dbReference type="CDD" id="cd06257">
    <property type="entry name" value="DnaJ"/>
    <property type="match status" value="1"/>
</dbReference>
<dbReference type="SUPFAM" id="SSF46565">
    <property type="entry name" value="Chaperone J-domain"/>
    <property type="match status" value="1"/>
</dbReference>
<reference evidence="3" key="1">
    <citation type="submission" date="2021-01" db="UniProtKB">
        <authorList>
            <consortium name="EnsemblPlants"/>
        </authorList>
    </citation>
    <scope>IDENTIFICATION</scope>
</reference>
<dbReference type="EnsemblPlants" id="Kaladp0089s0055.1.v1.1">
    <property type="protein sequence ID" value="Kaladp0089s0055.1.v1.1.CDS.1"/>
    <property type="gene ID" value="Kaladp0089s0055.v1.1"/>
</dbReference>
<feature type="region of interest" description="Disordered" evidence="1">
    <location>
        <begin position="148"/>
        <end position="188"/>
    </location>
</feature>
<name>A0A7N0UX34_KALFE</name>
<feature type="domain" description="J" evidence="2">
    <location>
        <begin position="70"/>
        <end position="135"/>
    </location>
</feature>
<protein>
    <recommendedName>
        <fullName evidence="2">J domain-containing protein</fullName>
    </recommendedName>
</protein>
<dbReference type="PANTHER" id="PTHR45496">
    <property type="entry name" value="CHAPERONE DNAJ-DOMAIN SUPERFAMILY PROTEIN"/>
    <property type="match status" value="1"/>
</dbReference>
<dbReference type="PRINTS" id="PR00625">
    <property type="entry name" value="JDOMAIN"/>
</dbReference>
<dbReference type="PROSITE" id="PS50076">
    <property type="entry name" value="DNAJ_2"/>
    <property type="match status" value="1"/>
</dbReference>
<evidence type="ECO:0000313" key="4">
    <source>
        <dbReference type="Proteomes" id="UP000594263"/>
    </source>
</evidence>
<dbReference type="InterPro" id="IPR053052">
    <property type="entry name" value="Imprinting_Balance_Reg"/>
</dbReference>
<dbReference type="Pfam" id="PF00226">
    <property type="entry name" value="DnaJ"/>
    <property type="match status" value="1"/>
</dbReference>
<evidence type="ECO:0000313" key="3">
    <source>
        <dbReference type="EnsemblPlants" id="Kaladp0089s0055.1.v1.1.CDS.1"/>
    </source>
</evidence>
<dbReference type="AlphaFoldDB" id="A0A7N0UX34"/>
<dbReference type="Gramene" id="Kaladp0089s0055.1.v1.1">
    <property type="protein sequence ID" value="Kaladp0089s0055.1.v1.1.CDS.1"/>
    <property type="gene ID" value="Kaladp0089s0055.v1.1"/>
</dbReference>
<evidence type="ECO:0000256" key="1">
    <source>
        <dbReference type="SAM" id="MobiDB-lite"/>
    </source>
</evidence>
<feature type="compositionally biased region" description="Polar residues" evidence="1">
    <location>
        <begin position="149"/>
        <end position="164"/>
    </location>
</feature>
<sequence>MQSRDCTARDEAERLLSIAAGHLESRNLKAARDHALSAQDLDPLLEGADQIVAITDVLLAAEKRVNNHHDWYAILQIERRSEDVDLIKKQYRRLAFSLHPDKNRFHFADQAFKLVADAWSNLSDPQRKSAFDSAFGVYTRVDLVPVRNTRAQTKHQQSQATPSRRSGRDRDPQSKEKESPMVTPEPPRAKNPRFLSFWTACPYCYVLHQYPKVYEGCCLTCQTCNRTFEAVAVRTLPPLVPGKEAYYCCWGVFPVGFANSGMQNGDGNAGKETSNFPKWMPQRGSESVRVEQQPYTRPQRAAVGNAQAANGAASVGSQPRRGRGRPRKNPI</sequence>
<dbReference type="Proteomes" id="UP000594263">
    <property type="component" value="Unplaced"/>
</dbReference>
<dbReference type="Gene3D" id="1.10.287.110">
    <property type="entry name" value="DnaJ domain"/>
    <property type="match status" value="1"/>
</dbReference>
<dbReference type="InterPro" id="IPR018253">
    <property type="entry name" value="DnaJ_domain_CS"/>
</dbReference>